<sequence>MRETHLSKPSRNPPQLFGIEAPPWSHGPLLAKILGDLLSELIKTKKAHKTGARVRLRPGQHRKREREQGPKIEGDFLVLICIQKPGTASREASPGVNAEREKTAALTEFISGGIRLSADFITAARNGPGDGRINGGKSRSLFEPSNRPPTPHACGGGCDAPCKHRRDNRRRADAEVRSQLRVITLIHRTRDTPDTALVSHWTAGRRTWPRPRGSRLGRAGGGEWTAKGRGSG</sequence>
<dbReference type="AlphaFoldDB" id="A0A9Q1FM32"/>
<dbReference type="EMBL" id="JAINUF010000005">
    <property type="protein sequence ID" value="KAJ8361197.1"/>
    <property type="molecule type" value="Genomic_DNA"/>
</dbReference>
<feature type="region of interest" description="Disordered" evidence="1">
    <location>
        <begin position="1"/>
        <end position="20"/>
    </location>
</feature>
<feature type="region of interest" description="Disordered" evidence="1">
    <location>
        <begin position="208"/>
        <end position="232"/>
    </location>
</feature>
<feature type="compositionally biased region" description="Gly residues" evidence="1">
    <location>
        <begin position="218"/>
        <end position="232"/>
    </location>
</feature>
<organism evidence="2 3">
    <name type="scientific">Synaphobranchus kaupii</name>
    <name type="common">Kaup's arrowtooth eel</name>
    <dbReference type="NCBI Taxonomy" id="118154"/>
    <lineage>
        <taxon>Eukaryota</taxon>
        <taxon>Metazoa</taxon>
        <taxon>Chordata</taxon>
        <taxon>Craniata</taxon>
        <taxon>Vertebrata</taxon>
        <taxon>Euteleostomi</taxon>
        <taxon>Actinopterygii</taxon>
        <taxon>Neopterygii</taxon>
        <taxon>Teleostei</taxon>
        <taxon>Anguilliformes</taxon>
        <taxon>Synaphobranchidae</taxon>
        <taxon>Synaphobranchus</taxon>
    </lineage>
</organism>
<feature type="region of interest" description="Disordered" evidence="1">
    <location>
        <begin position="49"/>
        <end position="69"/>
    </location>
</feature>
<evidence type="ECO:0000256" key="1">
    <source>
        <dbReference type="SAM" id="MobiDB-lite"/>
    </source>
</evidence>
<feature type="compositionally biased region" description="Basic residues" evidence="1">
    <location>
        <begin position="49"/>
        <end position="64"/>
    </location>
</feature>
<dbReference type="Proteomes" id="UP001152622">
    <property type="component" value="Chromosome 5"/>
</dbReference>
<keyword evidence="3" id="KW-1185">Reference proteome</keyword>
<name>A0A9Q1FM32_SYNKA</name>
<protein>
    <submittedName>
        <fullName evidence="2">Uncharacterized protein</fullName>
    </submittedName>
</protein>
<reference evidence="2" key="1">
    <citation type="journal article" date="2023" name="Science">
        <title>Genome structures resolve the early diversification of teleost fishes.</title>
        <authorList>
            <person name="Parey E."/>
            <person name="Louis A."/>
            <person name="Montfort J."/>
            <person name="Bouchez O."/>
            <person name="Roques C."/>
            <person name="Iampietro C."/>
            <person name="Lluch J."/>
            <person name="Castinel A."/>
            <person name="Donnadieu C."/>
            <person name="Desvignes T."/>
            <person name="Floi Bucao C."/>
            <person name="Jouanno E."/>
            <person name="Wen M."/>
            <person name="Mejri S."/>
            <person name="Dirks R."/>
            <person name="Jansen H."/>
            <person name="Henkel C."/>
            <person name="Chen W.J."/>
            <person name="Zahm M."/>
            <person name="Cabau C."/>
            <person name="Klopp C."/>
            <person name="Thompson A.W."/>
            <person name="Robinson-Rechavi M."/>
            <person name="Braasch I."/>
            <person name="Lecointre G."/>
            <person name="Bobe J."/>
            <person name="Postlethwait J.H."/>
            <person name="Berthelot C."/>
            <person name="Roest Crollius H."/>
            <person name="Guiguen Y."/>
        </authorList>
    </citation>
    <scope>NUCLEOTIDE SEQUENCE</scope>
    <source>
        <strain evidence="2">WJC10195</strain>
    </source>
</reference>
<accession>A0A9Q1FM32</accession>
<evidence type="ECO:0000313" key="3">
    <source>
        <dbReference type="Proteomes" id="UP001152622"/>
    </source>
</evidence>
<proteinExistence type="predicted"/>
<gene>
    <name evidence="2" type="ORF">SKAU_G00177220</name>
</gene>
<evidence type="ECO:0000313" key="2">
    <source>
        <dbReference type="EMBL" id="KAJ8361197.1"/>
    </source>
</evidence>
<comment type="caution">
    <text evidence="2">The sequence shown here is derived from an EMBL/GenBank/DDBJ whole genome shotgun (WGS) entry which is preliminary data.</text>
</comment>